<gene>
    <name evidence="3" type="ORF">EDB95_3126</name>
</gene>
<dbReference type="GO" id="GO:0008823">
    <property type="term" value="F:cupric reductase (NADH) activity"/>
    <property type="evidence" value="ECO:0007669"/>
    <property type="project" value="TreeGrafter"/>
</dbReference>
<dbReference type="Pfam" id="PF03807">
    <property type="entry name" value="F420_oxidored"/>
    <property type="match status" value="1"/>
</dbReference>
<dbReference type="RefSeq" id="WP_133994705.1">
    <property type="nucleotide sequence ID" value="NZ_SODV01000001.1"/>
</dbReference>
<evidence type="ECO:0000256" key="1">
    <source>
        <dbReference type="ARBA" id="ARBA00023002"/>
    </source>
</evidence>
<keyword evidence="1" id="KW-0560">Oxidoreductase</keyword>
<evidence type="ECO:0000313" key="3">
    <source>
        <dbReference type="EMBL" id="TDX02077.1"/>
    </source>
</evidence>
<reference evidence="3 4" key="1">
    <citation type="submission" date="2019-03" db="EMBL/GenBank/DDBJ databases">
        <title>Genomic Encyclopedia of Type Strains, Phase IV (KMG-IV): sequencing the most valuable type-strain genomes for metagenomic binning, comparative biology and taxonomic classification.</title>
        <authorList>
            <person name="Goeker M."/>
        </authorList>
    </citation>
    <scope>NUCLEOTIDE SEQUENCE [LARGE SCALE GENOMIC DNA]</scope>
    <source>
        <strain evidence="3 4">DSM 100059</strain>
    </source>
</reference>
<comment type="caution">
    <text evidence="3">The sequence shown here is derived from an EMBL/GenBank/DDBJ whole genome shotgun (WGS) entry which is preliminary data.</text>
</comment>
<dbReference type="Gene3D" id="3.40.50.720">
    <property type="entry name" value="NAD(P)-binding Rossmann-like Domain"/>
    <property type="match status" value="1"/>
</dbReference>
<sequence>MKVGILGSAEVGQALGRGFLAEGFEVMLGSRNTEKEELVEWREAHPGGLTGTFAETAAFGDLLVLACPGWAVEQVVALAGAPNFKGKVVIDVTNPTAPEAPVDGVLKFITTLDDSLMERTQRLLPEARLVKAFNSVGNYSMYRPAFAGGPPSMFICGNDPAARQTVADIVTRFGWETEDMGVAAAARAIEPLCMLWCIPGFLKNDWVHAFKVLR</sequence>
<feature type="domain" description="Pyrroline-5-carboxylate reductase catalytic N-terminal" evidence="2">
    <location>
        <begin position="2"/>
        <end position="95"/>
    </location>
</feature>
<organism evidence="3 4">
    <name type="scientific">Dinghuibacter silviterrae</name>
    <dbReference type="NCBI Taxonomy" id="1539049"/>
    <lineage>
        <taxon>Bacteria</taxon>
        <taxon>Pseudomonadati</taxon>
        <taxon>Bacteroidota</taxon>
        <taxon>Chitinophagia</taxon>
        <taxon>Chitinophagales</taxon>
        <taxon>Chitinophagaceae</taxon>
        <taxon>Dinghuibacter</taxon>
    </lineage>
</organism>
<accession>A0A4R8DXB5</accession>
<dbReference type="PANTHER" id="PTHR14239:SF0">
    <property type="entry name" value="F420-DEPENDENT NADP REDUCTASE"/>
    <property type="match status" value="1"/>
</dbReference>
<dbReference type="EMBL" id="SODV01000001">
    <property type="protein sequence ID" value="TDX02077.1"/>
    <property type="molecule type" value="Genomic_DNA"/>
</dbReference>
<protein>
    <recommendedName>
        <fullName evidence="2">Pyrroline-5-carboxylate reductase catalytic N-terminal domain-containing protein</fullName>
    </recommendedName>
</protein>
<dbReference type="InterPro" id="IPR051267">
    <property type="entry name" value="STEAP_metalloreductase"/>
</dbReference>
<dbReference type="GO" id="GO:0052851">
    <property type="term" value="F:ferric-chelate reductase (NADPH) activity"/>
    <property type="evidence" value="ECO:0007669"/>
    <property type="project" value="TreeGrafter"/>
</dbReference>
<dbReference type="SUPFAM" id="SSF51735">
    <property type="entry name" value="NAD(P)-binding Rossmann-fold domains"/>
    <property type="match status" value="1"/>
</dbReference>
<name>A0A4R8DXB5_9BACT</name>
<dbReference type="InterPro" id="IPR036291">
    <property type="entry name" value="NAD(P)-bd_dom_sf"/>
</dbReference>
<evidence type="ECO:0000313" key="4">
    <source>
        <dbReference type="Proteomes" id="UP000294498"/>
    </source>
</evidence>
<dbReference type="GO" id="GO:0005886">
    <property type="term" value="C:plasma membrane"/>
    <property type="evidence" value="ECO:0007669"/>
    <property type="project" value="TreeGrafter"/>
</dbReference>
<dbReference type="AlphaFoldDB" id="A0A4R8DXB5"/>
<dbReference type="InterPro" id="IPR028939">
    <property type="entry name" value="P5C_Rdtase_cat_N"/>
</dbReference>
<dbReference type="GO" id="GO:0015677">
    <property type="term" value="P:copper ion import"/>
    <property type="evidence" value="ECO:0007669"/>
    <property type="project" value="TreeGrafter"/>
</dbReference>
<dbReference type="OrthoDB" id="663900at2"/>
<evidence type="ECO:0000259" key="2">
    <source>
        <dbReference type="Pfam" id="PF03807"/>
    </source>
</evidence>
<keyword evidence="4" id="KW-1185">Reference proteome</keyword>
<proteinExistence type="predicted"/>
<dbReference type="PANTHER" id="PTHR14239">
    <property type="entry name" value="DUDULIN-RELATED"/>
    <property type="match status" value="1"/>
</dbReference>
<dbReference type="Proteomes" id="UP000294498">
    <property type="component" value="Unassembled WGS sequence"/>
</dbReference>